<dbReference type="Gene3D" id="3.30.300.210">
    <property type="entry name" value="Nutrient germinant receptor protein C, domain 3"/>
    <property type="match status" value="1"/>
</dbReference>
<dbReference type="Proteomes" id="UP000316626">
    <property type="component" value="Unassembled WGS sequence"/>
</dbReference>
<dbReference type="AlphaFoldDB" id="A0A544TNG9"/>
<dbReference type="PROSITE" id="PS51257">
    <property type="entry name" value="PROKAR_LIPOPROTEIN"/>
    <property type="match status" value="1"/>
</dbReference>
<evidence type="ECO:0000313" key="11">
    <source>
        <dbReference type="Proteomes" id="UP000316626"/>
    </source>
</evidence>
<keyword evidence="6" id="KW-0564">Palmitate</keyword>
<evidence type="ECO:0000259" key="8">
    <source>
        <dbReference type="Pfam" id="PF05504"/>
    </source>
</evidence>
<dbReference type="GO" id="GO:0009847">
    <property type="term" value="P:spore germination"/>
    <property type="evidence" value="ECO:0007669"/>
    <property type="project" value="InterPro"/>
</dbReference>
<dbReference type="PANTHER" id="PTHR35789">
    <property type="entry name" value="SPORE GERMINATION PROTEIN B3"/>
    <property type="match status" value="1"/>
</dbReference>
<dbReference type="Pfam" id="PF25198">
    <property type="entry name" value="Spore_GerAC_N"/>
    <property type="match status" value="1"/>
</dbReference>
<proteinExistence type="inferred from homology"/>
<evidence type="ECO:0000256" key="5">
    <source>
        <dbReference type="ARBA" id="ARBA00023136"/>
    </source>
</evidence>
<gene>
    <name evidence="10" type="ORF">FG384_14380</name>
</gene>
<dbReference type="GO" id="GO:0016020">
    <property type="term" value="C:membrane"/>
    <property type="evidence" value="ECO:0007669"/>
    <property type="project" value="UniProtKB-SubCell"/>
</dbReference>
<feature type="domain" description="Spore germination GerAC-like C-terminal" evidence="8">
    <location>
        <begin position="222"/>
        <end position="386"/>
    </location>
</feature>
<accession>A0A544TNG9</accession>
<reference evidence="10 11" key="1">
    <citation type="submission" date="2019-06" db="EMBL/GenBank/DDBJ databases">
        <title>Psychrobacillus vulpis sp. nov., a new species isolated from feces of a red fox that inhabits in The Tablas de Daimiel Natural Park, Albacete, Spain.</title>
        <authorList>
            <person name="Rodriguez M."/>
            <person name="Reina J.C."/>
            <person name="Bejar V."/>
            <person name="Llamas I."/>
        </authorList>
    </citation>
    <scope>NUCLEOTIDE SEQUENCE [LARGE SCALE GENOMIC DNA]</scope>
    <source>
        <strain evidence="10 11">Z8</strain>
    </source>
</reference>
<comment type="subcellular location">
    <subcellularLocation>
        <location evidence="1">Membrane</location>
        <topology evidence="1">Lipid-anchor</topology>
    </subcellularLocation>
</comment>
<dbReference type="NCBIfam" id="TIGR02887">
    <property type="entry name" value="spore_ger_x_C"/>
    <property type="match status" value="1"/>
</dbReference>
<evidence type="ECO:0000313" key="10">
    <source>
        <dbReference type="EMBL" id="TQR19006.1"/>
    </source>
</evidence>
<organism evidence="10 11">
    <name type="scientific">Psychrobacillus vulpis</name>
    <dbReference type="NCBI Taxonomy" id="2325572"/>
    <lineage>
        <taxon>Bacteria</taxon>
        <taxon>Bacillati</taxon>
        <taxon>Bacillota</taxon>
        <taxon>Bacilli</taxon>
        <taxon>Bacillales</taxon>
        <taxon>Bacillaceae</taxon>
        <taxon>Psychrobacillus</taxon>
    </lineage>
</organism>
<keyword evidence="3" id="KW-0309">Germination</keyword>
<keyword evidence="4" id="KW-0732">Signal</keyword>
<keyword evidence="11" id="KW-1185">Reference proteome</keyword>
<evidence type="ECO:0000256" key="3">
    <source>
        <dbReference type="ARBA" id="ARBA00022544"/>
    </source>
</evidence>
<evidence type="ECO:0000256" key="2">
    <source>
        <dbReference type="ARBA" id="ARBA00007886"/>
    </source>
</evidence>
<dbReference type="InterPro" id="IPR057336">
    <property type="entry name" value="GerAC_N"/>
</dbReference>
<dbReference type="InterPro" id="IPR046953">
    <property type="entry name" value="Spore_GerAC-like_C"/>
</dbReference>
<dbReference type="Pfam" id="PF05504">
    <property type="entry name" value="Spore_GerAC"/>
    <property type="match status" value="1"/>
</dbReference>
<protein>
    <submittedName>
        <fullName evidence="10">Ger(X)C family spore germination protein</fullName>
    </submittedName>
</protein>
<dbReference type="OrthoDB" id="9816067at2"/>
<evidence type="ECO:0000256" key="6">
    <source>
        <dbReference type="ARBA" id="ARBA00023139"/>
    </source>
</evidence>
<dbReference type="InterPro" id="IPR008844">
    <property type="entry name" value="Spore_GerAC-like"/>
</dbReference>
<evidence type="ECO:0000259" key="9">
    <source>
        <dbReference type="Pfam" id="PF25198"/>
    </source>
</evidence>
<keyword evidence="5" id="KW-0472">Membrane</keyword>
<dbReference type="EMBL" id="VDGI01000017">
    <property type="protein sequence ID" value="TQR19006.1"/>
    <property type="molecule type" value="Genomic_DNA"/>
</dbReference>
<evidence type="ECO:0000256" key="4">
    <source>
        <dbReference type="ARBA" id="ARBA00022729"/>
    </source>
</evidence>
<dbReference type="InterPro" id="IPR038501">
    <property type="entry name" value="Spore_GerAC_C_sf"/>
</dbReference>
<dbReference type="Gene3D" id="6.20.190.10">
    <property type="entry name" value="Nutrient germinant receptor protein C, domain 1"/>
    <property type="match status" value="1"/>
</dbReference>
<keyword evidence="7" id="KW-0449">Lipoprotein</keyword>
<sequence>MKKKILFLLFLCLPLFLSGCWSKRELNELAITVAIGIDKVDDQYEVSVQIVDPGEVSARNPSANRTSVNVYHAKGKSIFEAIRRMTTVTPRKLYFAHIQILILGEDLAKEGISDALELFVRDHEIRNDFYIIVSEETTAKEILEIITPLEKIPANKMFNSLDVSESTWATTSTVQLDELANQLSKKEKNTILSAITIKGDPKQGIEQSNVQKIDAPAKLQYSGLAVFKQDKLVGSLSEDESKGYNFLKNKVKSTVEIISCPNGGQLTTELFSAKTKVKGKIKNGSPSIDVSVTVNQNVGVVECNIDLTKKETIDLINKETSESIKEKIHQTLEILQKDYKADVLEFGEAIHRTDHKEWNKIKNDWVQLFPELKINVSVDVKTRGLGTMQNSIIHNSKE</sequence>
<name>A0A544TNG9_9BACI</name>
<evidence type="ECO:0000256" key="1">
    <source>
        <dbReference type="ARBA" id="ARBA00004635"/>
    </source>
</evidence>
<dbReference type="RefSeq" id="WP_142643302.1">
    <property type="nucleotide sequence ID" value="NZ_VDGI01000017.1"/>
</dbReference>
<feature type="domain" description="Spore germination protein N-terminal" evidence="9">
    <location>
        <begin position="23"/>
        <end position="197"/>
    </location>
</feature>
<dbReference type="PANTHER" id="PTHR35789:SF1">
    <property type="entry name" value="SPORE GERMINATION PROTEIN B3"/>
    <property type="match status" value="1"/>
</dbReference>
<comment type="caution">
    <text evidence="10">The sequence shown here is derived from an EMBL/GenBank/DDBJ whole genome shotgun (WGS) entry which is preliminary data.</text>
</comment>
<evidence type="ECO:0000256" key="7">
    <source>
        <dbReference type="ARBA" id="ARBA00023288"/>
    </source>
</evidence>
<comment type="similarity">
    <text evidence="2">Belongs to the GerABKC lipoprotein family.</text>
</comment>